<evidence type="ECO:0000313" key="2">
    <source>
        <dbReference type="Proteomes" id="UP000270296"/>
    </source>
</evidence>
<keyword evidence="2" id="KW-1185">Reference proteome</keyword>
<protein>
    <submittedName>
        <fullName evidence="3">V-SNARE coiled-coil homology domain-containing protein</fullName>
    </submittedName>
</protein>
<dbReference type="AlphaFoldDB" id="A0A183J3I4"/>
<dbReference type="Proteomes" id="UP000270296">
    <property type="component" value="Unassembled WGS sequence"/>
</dbReference>
<sequence length="66" mass="7428">MLRQEVEMENIKTVHDGGNNLDEFENKFGSSSQHMREAVVIQVPLSASCSILCKAAEDQNETSFRK</sequence>
<dbReference type="WBParaSite" id="SBAD_0001079801-mRNA-1">
    <property type="protein sequence ID" value="SBAD_0001079801-mRNA-1"/>
    <property type="gene ID" value="SBAD_0001079801"/>
</dbReference>
<gene>
    <name evidence="1" type="ORF">SBAD_LOCUS10431</name>
</gene>
<dbReference type="EMBL" id="UZAM01014063">
    <property type="protein sequence ID" value="VDP31746.1"/>
    <property type="molecule type" value="Genomic_DNA"/>
</dbReference>
<proteinExistence type="predicted"/>
<reference evidence="1 2" key="2">
    <citation type="submission" date="2018-11" db="EMBL/GenBank/DDBJ databases">
        <authorList>
            <consortium name="Pathogen Informatics"/>
        </authorList>
    </citation>
    <scope>NUCLEOTIDE SEQUENCE [LARGE SCALE GENOMIC DNA]</scope>
</reference>
<accession>A0A183J3I4</accession>
<name>A0A183J3I4_9BILA</name>
<evidence type="ECO:0000313" key="1">
    <source>
        <dbReference type="EMBL" id="VDP31746.1"/>
    </source>
</evidence>
<reference evidence="3" key="1">
    <citation type="submission" date="2016-06" db="UniProtKB">
        <authorList>
            <consortium name="WormBaseParasite"/>
        </authorList>
    </citation>
    <scope>IDENTIFICATION</scope>
</reference>
<evidence type="ECO:0000313" key="3">
    <source>
        <dbReference type="WBParaSite" id="SBAD_0001079801-mRNA-1"/>
    </source>
</evidence>
<organism evidence="3">
    <name type="scientific">Soboliphyme baturini</name>
    <dbReference type="NCBI Taxonomy" id="241478"/>
    <lineage>
        <taxon>Eukaryota</taxon>
        <taxon>Metazoa</taxon>
        <taxon>Ecdysozoa</taxon>
        <taxon>Nematoda</taxon>
        <taxon>Enoplea</taxon>
        <taxon>Dorylaimia</taxon>
        <taxon>Dioctophymatida</taxon>
        <taxon>Dioctophymatoidea</taxon>
        <taxon>Soboliphymatidae</taxon>
        <taxon>Soboliphyme</taxon>
    </lineage>
</organism>